<reference evidence="1" key="1">
    <citation type="submission" date="2019-08" db="EMBL/GenBank/DDBJ databases">
        <title>The genome of the North American firefly Photinus pyralis.</title>
        <authorList>
            <consortium name="Photinus pyralis genome working group"/>
            <person name="Fallon T.R."/>
            <person name="Sander Lower S.E."/>
            <person name="Weng J.-K."/>
        </authorList>
    </citation>
    <scope>NUCLEOTIDE SEQUENCE</scope>
    <source>
        <strain evidence="1">TRF0915ILg1</strain>
        <tissue evidence="1">Whole body</tissue>
    </source>
</reference>
<proteinExistence type="predicted"/>
<sequence length="447" mass="51569">MYITKEKDQIVTWYNFGLSLNAVSDLFANSFPERPTPNLPTILRILSKFKRHECVNTNHHKRKRTKPARNEKIRNQLVHRIEENNRYWSRNNLYLFKESKTQYPLKVNIWAGLIDYNIIGLFFIDGNLNGEKYLELLQSQISLALNALDLDYDAESQHDGCSIGHKGEINCPPHLLDLSPNDLFYCGFLKAKVYIDKVENLEELKQRVREASQSITPLNKGVMFDMSKVQELTTKQIDEKIDSLAVNGNKVIENINQQSGNIQLSSNESFLISMSVPNLKIKVLCQPDGNNIRTVRVKSSRSRLKRISSAEESKLEEYYNLLTKDLERLAITNWPIVSFCLCNTVTAQSPKNYLFESKNTTATNILELCDQKTPHVILKAVLKVKPHHLVERHIFYFKIPSTLKNEIGTIAQKIRSKSYILFKSQTLPEDIKKLICSHFEKCLSNKH</sequence>
<comment type="caution">
    <text evidence="1">The sequence shown here is derived from an EMBL/GenBank/DDBJ whole genome shotgun (WGS) entry which is preliminary data.</text>
</comment>
<accession>A0A8K0D3U3</accession>
<dbReference type="AlphaFoldDB" id="A0A8K0D3U3"/>
<dbReference type="PANTHER" id="PTHR47326">
    <property type="entry name" value="TRANSPOSABLE ELEMENT TC3 TRANSPOSASE-LIKE PROTEIN"/>
    <property type="match status" value="1"/>
</dbReference>
<dbReference type="EMBL" id="VTPC01003162">
    <property type="protein sequence ID" value="KAF2898940.1"/>
    <property type="molecule type" value="Genomic_DNA"/>
</dbReference>
<dbReference type="OrthoDB" id="6752614at2759"/>
<dbReference type="InterPro" id="IPR036397">
    <property type="entry name" value="RNaseH_sf"/>
</dbReference>
<protein>
    <submittedName>
        <fullName evidence="1">Uncharacterized protein</fullName>
    </submittedName>
</protein>
<evidence type="ECO:0000313" key="1">
    <source>
        <dbReference type="EMBL" id="KAF2898940.1"/>
    </source>
</evidence>
<name>A0A8K0D3U3_IGNLU</name>
<dbReference type="Proteomes" id="UP000801492">
    <property type="component" value="Unassembled WGS sequence"/>
</dbReference>
<organism evidence="1 2">
    <name type="scientific">Ignelater luminosus</name>
    <name type="common">Cucubano</name>
    <name type="synonym">Pyrophorus luminosus</name>
    <dbReference type="NCBI Taxonomy" id="2038154"/>
    <lineage>
        <taxon>Eukaryota</taxon>
        <taxon>Metazoa</taxon>
        <taxon>Ecdysozoa</taxon>
        <taxon>Arthropoda</taxon>
        <taxon>Hexapoda</taxon>
        <taxon>Insecta</taxon>
        <taxon>Pterygota</taxon>
        <taxon>Neoptera</taxon>
        <taxon>Endopterygota</taxon>
        <taxon>Coleoptera</taxon>
        <taxon>Polyphaga</taxon>
        <taxon>Elateriformia</taxon>
        <taxon>Elateroidea</taxon>
        <taxon>Elateridae</taxon>
        <taxon>Agrypninae</taxon>
        <taxon>Pyrophorini</taxon>
        <taxon>Ignelater</taxon>
    </lineage>
</organism>
<gene>
    <name evidence="1" type="ORF">ILUMI_07238</name>
</gene>
<dbReference type="PANTHER" id="PTHR47326:SF1">
    <property type="entry name" value="HTH PSQ-TYPE DOMAIN-CONTAINING PROTEIN"/>
    <property type="match status" value="1"/>
</dbReference>
<keyword evidence="2" id="KW-1185">Reference proteome</keyword>
<dbReference type="Gene3D" id="3.30.420.10">
    <property type="entry name" value="Ribonuclease H-like superfamily/Ribonuclease H"/>
    <property type="match status" value="1"/>
</dbReference>
<evidence type="ECO:0000313" key="2">
    <source>
        <dbReference type="Proteomes" id="UP000801492"/>
    </source>
</evidence>
<dbReference type="GO" id="GO:0003676">
    <property type="term" value="F:nucleic acid binding"/>
    <property type="evidence" value="ECO:0007669"/>
    <property type="project" value="InterPro"/>
</dbReference>